<dbReference type="Gene3D" id="3.10.310.10">
    <property type="entry name" value="Diaminopimelate Epimerase, Chain A, domain 1"/>
    <property type="match status" value="2"/>
</dbReference>
<evidence type="ECO:0000313" key="5">
    <source>
        <dbReference type="Proteomes" id="UP000019484"/>
    </source>
</evidence>
<evidence type="ECO:0000256" key="2">
    <source>
        <dbReference type="ARBA" id="ARBA00007529"/>
    </source>
</evidence>
<protein>
    <recommendedName>
        <fullName evidence="3">trans-L-3-hydroxyproline dehydratase</fullName>
        <ecNumber evidence="3">4.2.1.77</ecNumber>
    </recommendedName>
</protein>
<dbReference type="AlphaFoldDB" id="W9XY51"/>
<sequence>MDALKDIVGPALVGGAIKCIDMHTTGEPTRIVYSGFPRLKGTLLEQREQASQQYDHIRKRLLLEPRGHWDMYGAILVLETEQVSAGKADMGVLFMHNQGFSMMCGHATIALGRFLVDAHESIFPARKTFKVDKESSTIQVNLHVPCGIISITVPVLPHGRSDPHRPVSFVSVPSFASGISVRVPLSDAQRWPELGGRTSVVADFAYGGVFYCLIDARELGFRDGLIAPDIARMSFATKLLKDAINGNPELAFCTKHPDMDVAAALYSVLVVDAHPDHHASSRLAHGGSMSTCGDHETGLCFFANQQIDRSPTGGGVAARAALAYTTGRLAEGQRRCYHSLLSRSQSGRGSFSGTIVQVLSSVDGHDAHEFGHPFGHPLVRVRIEGQAFYTGLYTAVVEEGDTVGATGFSLSQLTGEGNR</sequence>
<dbReference type="Pfam" id="PF05544">
    <property type="entry name" value="Pro_racemase"/>
    <property type="match status" value="1"/>
</dbReference>
<proteinExistence type="inferred from homology"/>
<name>W9XY51_9EURO</name>
<dbReference type="eggNOG" id="ENOG502QRPF">
    <property type="taxonomic scope" value="Eukaryota"/>
</dbReference>
<evidence type="ECO:0000256" key="3">
    <source>
        <dbReference type="ARBA" id="ARBA00013105"/>
    </source>
</evidence>
<dbReference type="PANTHER" id="PTHR33442">
    <property type="entry name" value="TRANS-3-HYDROXY-L-PROLINE DEHYDRATASE"/>
    <property type="match status" value="1"/>
</dbReference>
<comment type="catalytic activity">
    <reaction evidence="1">
        <text>trans-3-hydroxy-L-proline = 1-pyrroline-2-carboxylate + H2O</text>
        <dbReference type="Rhea" id="RHEA:10320"/>
        <dbReference type="ChEBI" id="CHEBI:15377"/>
        <dbReference type="ChEBI" id="CHEBI:39785"/>
        <dbReference type="ChEBI" id="CHEBI:57938"/>
        <dbReference type="EC" id="4.2.1.77"/>
    </reaction>
</comment>
<dbReference type="SFLD" id="SFLDS00028">
    <property type="entry name" value="Proline_Racemase"/>
    <property type="match status" value="1"/>
</dbReference>
<dbReference type="EC" id="4.2.1.77" evidence="3"/>
<dbReference type="GeneID" id="19162776"/>
<comment type="caution">
    <text evidence="4">The sequence shown here is derived from an EMBL/GenBank/DDBJ whole genome shotgun (WGS) entry which is preliminary data.</text>
</comment>
<keyword evidence="5" id="KW-1185">Reference proteome</keyword>
<dbReference type="OrthoDB" id="6409228at2759"/>
<evidence type="ECO:0000313" key="4">
    <source>
        <dbReference type="EMBL" id="EXJ81856.1"/>
    </source>
</evidence>
<dbReference type="STRING" id="1182541.W9XY51"/>
<comment type="similarity">
    <text evidence="2">Belongs to the proline racemase family.</text>
</comment>
<dbReference type="Proteomes" id="UP000019484">
    <property type="component" value="Unassembled WGS sequence"/>
</dbReference>
<reference evidence="4 5" key="1">
    <citation type="submission" date="2013-03" db="EMBL/GenBank/DDBJ databases">
        <title>The Genome Sequence of Capronia coronata CBS 617.96.</title>
        <authorList>
            <consortium name="The Broad Institute Genomics Platform"/>
            <person name="Cuomo C."/>
            <person name="de Hoog S."/>
            <person name="Gorbushina A."/>
            <person name="Walker B."/>
            <person name="Young S.K."/>
            <person name="Zeng Q."/>
            <person name="Gargeya S."/>
            <person name="Fitzgerald M."/>
            <person name="Haas B."/>
            <person name="Abouelleil A."/>
            <person name="Allen A.W."/>
            <person name="Alvarado L."/>
            <person name="Arachchi H.M."/>
            <person name="Berlin A.M."/>
            <person name="Chapman S.B."/>
            <person name="Gainer-Dewar J."/>
            <person name="Goldberg J."/>
            <person name="Griggs A."/>
            <person name="Gujja S."/>
            <person name="Hansen M."/>
            <person name="Howarth C."/>
            <person name="Imamovic A."/>
            <person name="Ireland A."/>
            <person name="Larimer J."/>
            <person name="McCowan C."/>
            <person name="Murphy C."/>
            <person name="Pearson M."/>
            <person name="Poon T.W."/>
            <person name="Priest M."/>
            <person name="Roberts A."/>
            <person name="Saif S."/>
            <person name="Shea T."/>
            <person name="Sisk P."/>
            <person name="Sykes S."/>
            <person name="Wortman J."/>
            <person name="Nusbaum C."/>
            <person name="Birren B."/>
        </authorList>
    </citation>
    <scope>NUCLEOTIDE SEQUENCE [LARGE SCALE GENOMIC DNA]</scope>
    <source>
        <strain evidence="4 5">CBS 617.96</strain>
    </source>
</reference>
<dbReference type="EMBL" id="AMWN01000007">
    <property type="protein sequence ID" value="EXJ81856.1"/>
    <property type="molecule type" value="Genomic_DNA"/>
</dbReference>
<dbReference type="SUPFAM" id="SSF54506">
    <property type="entry name" value="Diaminopimelate epimerase-like"/>
    <property type="match status" value="1"/>
</dbReference>
<evidence type="ECO:0000256" key="1">
    <source>
        <dbReference type="ARBA" id="ARBA00001148"/>
    </source>
</evidence>
<dbReference type="FunFam" id="3.10.310.10:FF:000003">
    <property type="entry name" value="Proline racemase"/>
    <property type="match status" value="1"/>
</dbReference>
<accession>W9XY51</accession>
<dbReference type="PANTHER" id="PTHR33442:SF1">
    <property type="entry name" value="TRANS-3-HYDROXY-L-PROLINE DEHYDRATASE"/>
    <property type="match status" value="1"/>
</dbReference>
<dbReference type="RefSeq" id="XP_007726977.1">
    <property type="nucleotide sequence ID" value="XM_007728787.1"/>
</dbReference>
<dbReference type="HOGENOM" id="CLU_036729_0_1_1"/>
<dbReference type="InterPro" id="IPR008794">
    <property type="entry name" value="Pro_racemase_fam"/>
</dbReference>
<dbReference type="GO" id="GO:0050346">
    <property type="term" value="F:trans-L-3-hydroxyproline dehydratase activity"/>
    <property type="evidence" value="ECO:0007669"/>
    <property type="project" value="UniProtKB-EC"/>
</dbReference>
<gene>
    <name evidence="4" type="ORF">A1O1_07921</name>
</gene>
<organism evidence="4 5">
    <name type="scientific">Capronia coronata CBS 617.96</name>
    <dbReference type="NCBI Taxonomy" id="1182541"/>
    <lineage>
        <taxon>Eukaryota</taxon>
        <taxon>Fungi</taxon>
        <taxon>Dikarya</taxon>
        <taxon>Ascomycota</taxon>
        <taxon>Pezizomycotina</taxon>
        <taxon>Eurotiomycetes</taxon>
        <taxon>Chaetothyriomycetidae</taxon>
        <taxon>Chaetothyriales</taxon>
        <taxon>Herpotrichiellaceae</taxon>
        <taxon>Capronia</taxon>
    </lineage>
</organism>